<protein>
    <submittedName>
        <fullName evidence="12">Uncharacterized protein</fullName>
    </submittedName>
</protein>
<sequence>MENGEPLPSYEGLAAAFAKAKADKEREEAQGLRPTTRDAAVAQKQGEVHFKAAHGIVIAFFTWILVLHALGIYLFTSGFLLTRLVLDQKSECALPPTDIGQPYSPGSPETGCWHPKSFDKAVVILVDALRYDFTVPFQAEGSEIPHHFHNAIPVLYETAINHPNNAFLLPFIADPPTTTLQRLKGLTTGTLPTFIDAGSNFAGTAIDEDNLLAQLRNASKRIVHLGDDTWHALFPGYFEPNLTHAYDSFNVWDLHTVDNGVTDHIFPLLHPSNTSKWDVAIGHYLGVDHAGHRYGPDHPAMAAKLNQMDGILRRMIEQIDDNTLLVVMGDHGMDSKGDHGGESDDEIQAALFMYSKRKYFGRSSPSYQTPPATAKERPVAQIDLVPTLSLLLGMPIPFNNLGAPIEEAFIGVKGEDYKNLALVNRLTAAQIHRYQHEYALARGLDESTRTSSLSLWATANEVWNSLGGLKKPNRDQLRNAYLSFSAYQIETLRVCRDLWARFDIPRMLNGVTILALSLAVLAIYSRGIEGDRSELTPALLARGIIGSIVGVLVGVGFSFAIPTLPREHVLIYCSAVGGIVGVTTAFWYIRRRIMSPIPNSIWGWSSVIFTVALSVGFAANSFTIWEDEILLHFLTTFGALTAISSFRQKVPADRVLGLYHSILFIILTRITSLSRLCREEQMPYCRSTFYASATSSTSATWQLAIPYVVALLLPTFIRGYYDGTLSYQGSAVLWLGFALRFGLLLSAAYWTLDAADDGDWYPGYGDILKTTKIIIAQITFAIALAFGYSTFSWSKPLLNIENKSKQSQDSSTQVIADGGTSSITILGYANVHGSRYALLITMWLLAIALVQKPMGAGAIGIAAWQIFSLFEIVDTNKLSDTPIGPVVLGLLGSFHFFKTGHQATMASIQWESAFIPLRTIKYPWSPLLVALNTFGAQILCAVAVPAVVLWKQPPKKKGLLGDVAKAMGTHILFYAVINLATTMWAGHLRRHLMLYRIFCPRFMAGALVLLVVDVVGIFIAIGGTRLSFLSVGEVFGWH</sequence>
<evidence type="ECO:0000256" key="10">
    <source>
        <dbReference type="ARBA" id="ARBA00023180"/>
    </source>
</evidence>
<evidence type="ECO:0000256" key="8">
    <source>
        <dbReference type="ARBA" id="ARBA00022989"/>
    </source>
</evidence>
<gene>
    <name evidence="12" type="ORF">K505DRAFT_368392</name>
</gene>
<evidence type="ECO:0000313" key="12">
    <source>
        <dbReference type="EMBL" id="KAF2786245.1"/>
    </source>
</evidence>
<feature type="transmembrane region" description="Helical" evidence="11">
    <location>
        <begin position="539"/>
        <end position="562"/>
    </location>
</feature>
<keyword evidence="8 11" id="KW-1133">Transmembrane helix</keyword>
<keyword evidence="4" id="KW-0337">GPI-anchor biosynthesis</keyword>
<reference evidence="12" key="1">
    <citation type="journal article" date="2020" name="Stud. Mycol.">
        <title>101 Dothideomycetes genomes: a test case for predicting lifestyles and emergence of pathogens.</title>
        <authorList>
            <person name="Haridas S."/>
            <person name="Albert R."/>
            <person name="Binder M."/>
            <person name="Bloem J."/>
            <person name="Labutti K."/>
            <person name="Salamov A."/>
            <person name="Andreopoulos B."/>
            <person name="Baker S."/>
            <person name="Barry K."/>
            <person name="Bills G."/>
            <person name="Bluhm B."/>
            <person name="Cannon C."/>
            <person name="Castanera R."/>
            <person name="Culley D."/>
            <person name="Daum C."/>
            <person name="Ezra D."/>
            <person name="Gonzalez J."/>
            <person name="Henrissat B."/>
            <person name="Kuo A."/>
            <person name="Liang C."/>
            <person name="Lipzen A."/>
            <person name="Lutzoni F."/>
            <person name="Magnuson J."/>
            <person name="Mondo S."/>
            <person name="Nolan M."/>
            <person name="Ohm R."/>
            <person name="Pangilinan J."/>
            <person name="Park H.-J."/>
            <person name="Ramirez L."/>
            <person name="Alfaro M."/>
            <person name="Sun H."/>
            <person name="Tritt A."/>
            <person name="Yoshinaga Y."/>
            <person name="Zwiers L.-H."/>
            <person name="Turgeon B."/>
            <person name="Goodwin S."/>
            <person name="Spatafora J."/>
            <person name="Crous P."/>
            <person name="Grigoriev I."/>
        </authorList>
    </citation>
    <scope>NUCLEOTIDE SEQUENCE</scope>
    <source>
        <strain evidence="12">CBS 109.77</strain>
    </source>
</reference>
<dbReference type="Gene3D" id="3.40.720.10">
    <property type="entry name" value="Alkaline Phosphatase, subunit A"/>
    <property type="match status" value="1"/>
</dbReference>
<dbReference type="InterPro" id="IPR037675">
    <property type="entry name" value="PIG-O_N"/>
</dbReference>
<feature type="transmembrane region" description="Helical" evidence="11">
    <location>
        <begin position="998"/>
        <end position="1021"/>
    </location>
</feature>
<dbReference type="PANTHER" id="PTHR23071:SF1">
    <property type="entry name" value="GPI ETHANOLAMINE PHOSPHATE TRANSFERASE 3"/>
    <property type="match status" value="1"/>
</dbReference>
<comment type="subcellular location">
    <subcellularLocation>
        <location evidence="1">Endoplasmic reticulum membrane</location>
        <topology evidence="1">Multi-pass membrane protein</topology>
    </subcellularLocation>
</comment>
<feature type="transmembrane region" description="Helical" evidence="11">
    <location>
        <begin position="658"/>
        <end position="677"/>
    </location>
</feature>
<evidence type="ECO:0000256" key="3">
    <source>
        <dbReference type="ARBA" id="ARBA00008695"/>
    </source>
</evidence>
<dbReference type="InterPro" id="IPR039524">
    <property type="entry name" value="PIGO/GPI13"/>
</dbReference>
<feature type="transmembrane region" description="Helical" evidence="11">
    <location>
        <begin position="601"/>
        <end position="622"/>
    </location>
</feature>
<keyword evidence="13" id="KW-1185">Reference proteome</keyword>
<dbReference type="UniPathway" id="UPA00196"/>
<feature type="transmembrane region" description="Helical" evidence="11">
    <location>
        <begin position="569"/>
        <end position="589"/>
    </location>
</feature>
<evidence type="ECO:0000256" key="2">
    <source>
        <dbReference type="ARBA" id="ARBA00004687"/>
    </source>
</evidence>
<evidence type="ECO:0000256" key="9">
    <source>
        <dbReference type="ARBA" id="ARBA00023136"/>
    </source>
</evidence>
<dbReference type="CDD" id="cd16023">
    <property type="entry name" value="GPI_EPT_3"/>
    <property type="match status" value="1"/>
</dbReference>
<dbReference type="AlphaFoldDB" id="A0A6A6WQS7"/>
<dbReference type="SUPFAM" id="SSF53649">
    <property type="entry name" value="Alkaline phosphatase-like"/>
    <property type="match status" value="1"/>
</dbReference>
<feature type="transmembrane region" description="Helical" evidence="11">
    <location>
        <begin position="56"/>
        <end position="81"/>
    </location>
</feature>
<feature type="transmembrane region" description="Helical" evidence="11">
    <location>
        <begin position="689"/>
        <end position="713"/>
    </location>
</feature>
<evidence type="ECO:0000313" key="13">
    <source>
        <dbReference type="Proteomes" id="UP000799757"/>
    </source>
</evidence>
<evidence type="ECO:0000256" key="7">
    <source>
        <dbReference type="ARBA" id="ARBA00022824"/>
    </source>
</evidence>
<feature type="transmembrane region" description="Helical" evidence="11">
    <location>
        <begin position="507"/>
        <end position="527"/>
    </location>
</feature>
<keyword evidence="6 11" id="KW-0812">Transmembrane</keyword>
<feature type="transmembrane region" description="Helical" evidence="11">
    <location>
        <begin position="773"/>
        <end position="791"/>
    </location>
</feature>
<comment type="pathway">
    <text evidence="2">Glycolipid biosynthesis; glycosylphosphatidylinositol-anchor biosynthesis.</text>
</comment>
<dbReference type="GO" id="GO:0005789">
    <property type="term" value="C:endoplasmic reticulum membrane"/>
    <property type="evidence" value="ECO:0007669"/>
    <property type="project" value="UniProtKB-SubCell"/>
</dbReference>
<dbReference type="InterPro" id="IPR002591">
    <property type="entry name" value="Phosphodiest/P_Trfase"/>
</dbReference>
<feature type="transmembrane region" description="Helical" evidence="11">
    <location>
        <begin position="970"/>
        <end position="986"/>
    </location>
</feature>
<dbReference type="PANTHER" id="PTHR23071">
    <property type="entry name" value="PHOSPHATIDYLINOSITOL GLYCAN"/>
    <property type="match status" value="1"/>
</dbReference>
<dbReference type="GO" id="GO:0006506">
    <property type="term" value="P:GPI anchor biosynthetic process"/>
    <property type="evidence" value="ECO:0007669"/>
    <property type="project" value="UniProtKB-UniPathway"/>
</dbReference>
<evidence type="ECO:0000256" key="5">
    <source>
        <dbReference type="ARBA" id="ARBA00022679"/>
    </source>
</evidence>
<accession>A0A6A6WQS7</accession>
<dbReference type="Proteomes" id="UP000799757">
    <property type="component" value="Unassembled WGS sequence"/>
</dbReference>
<feature type="transmembrane region" description="Helical" evidence="11">
    <location>
        <begin position="629"/>
        <end position="646"/>
    </location>
</feature>
<evidence type="ECO:0000256" key="4">
    <source>
        <dbReference type="ARBA" id="ARBA00022502"/>
    </source>
</evidence>
<evidence type="ECO:0000256" key="11">
    <source>
        <dbReference type="SAM" id="Phobius"/>
    </source>
</evidence>
<keyword evidence="10" id="KW-0325">Glycoprotein</keyword>
<dbReference type="OrthoDB" id="272139at2759"/>
<keyword evidence="5" id="KW-0808">Transferase</keyword>
<dbReference type="InterPro" id="IPR017850">
    <property type="entry name" value="Alkaline_phosphatase_core_sf"/>
</dbReference>
<evidence type="ECO:0000256" key="6">
    <source>
        <dbReference type="ARBA" id="ARBA00022692"/>
    </source>
</evidence>
<feature type="transmembrane region" description="Helical" evidence="11">
    <location>
        <begin position="733"/>
        <end position="752"/>
    </location>
</feature>
<evidence type="ECO:0000256" key="1">
    <source>
        <dbReference type="ARBA" id="ARBA00004477"/>
    </source>
</evidence>
<keyword evidence="7" id="KW-0256">Endoplasmic reticulum</keyword>
<proteinExistence type="inferred from homology"/>
<comment type="similarity">
    <text evidence="3">Belongs to the PIGG/PIGN/PIGO family. PIGO subfamily.</text>
</comment>
<dbReference type="Pfam" id="PF01663">
    <property type="entry name" value="Phosphodiest"/>
    <property type="match status" value="1"/>
</dbReference>
<feature type="transmembrane region" description="Helical" evidence="11">
    <location>
        <begin position="927"/>
        <end position="950"/>
    </location>
</feature>
<organism evidence="12 13">
    <name type="scientific">Melanomma pulvis-pyrius CBS 109.77</name>
    <dbReference type="NCBI Taxonomy" id="1314802"/>
    <lineage>
        <taxon>Eukaryota</taxon>
        <taxon>Fungi</taxon>
        <taxon>Dikarya</taxon>
        <taxon>Ascomycota</taxon>
        <taxon>Pezizomycotina</taxon>
        <taxon>Dothideomycetes</taxon>
        <taxon>Pleosporomycetidae</taxon>
        <taxon>Pleosporales</taxon>
        <taxon>Melanommataceae</taxon>
        <taxon>Melanomma</taxon>
    </lineage>
</organism>
<dbReference type="EMBL" id="MU002509">
    <property type="protein sequence ID" value="KAF2786245.1"/>
    <property type="molecule type" value="Genomic_DNA"/>
</dbReference>
<name>A0A6A6WQS7_9PLEO</name>
<dbReference type="GO" id="GO:0051377">
    <property type="term" value="F:mannose-ethanolamine phosphotransferase activity"/>
    <property type="evidence" value="ECO:0007669"/>
    <property type="project" value="InterPro"/>
</dbReference>
<keyword evidence="9 11" id="KW-0472">Membrane</keyword>